<name>A0A2A7UW11_COMTR</name>
<dbReference type="InterPro" id="IPR001763">
    <property type="entry name" value="Rhodanese-like_dom"/>
</dbReference>
<gene>
    <name evidence="4" type="ORF">CRM82_13175</name>
</gene>
<evidence type="ECO:0000259" key="3">
    <source>
        <dbReference type="PROSITE" id="PS50206"/>
    </source>
</evidence>
<dbReference type="EMBL" id="PDEA01000001">
    <property type="protein sequence ID" value="PEH89427.1"/>
    <property type="molecule type" value="Genomic_DNA"/>
</dbReference>
<keyword evidence="5" id="KW-1185">Reference proteome</keyword>
<dbReference type="CDD" id="cd01449">
    <property type="entry name" value="TST_Repeat_2"/>
    <property type="match status" value="1"/>
</dbReference>
<accession>A0A2A7UW11</accession>
<evidence type="ECO:0000256" key="2">
    <source>
        <dbReference type="ARBA" id="ARBA00022737"/>
    </source>
</evidence>
<dbReference type="CDD" id="cd01448">
    <property type="entry name" value="TST_Repeat_1"/>
    <property type="match status" value="1"/>
</dbReference>
<reference evidence="5" key="1">
    <citation type="submission" date="2017-09" db="EMBL/GenBank/DDBJ databases">
        <title>FDA dAtabase for Regulatory Grade micrObial Sequences (FDA-ARGOS): Supporting development and validation of Infectious Disease Dx tests.</title>
        <authorList>
            <person name="Minogue T."/>
            <person name="Wolcott M."/>
            <person name="Wasieloski L."/>
            <person name="Aguilar W."/>
            <person name="Moore D."/>
            <person name="Tallon L."/>
            <person name="Sadzewicz L."/>
            <person name="Ott S."/>
            <person name="Zhao X."/>
            <person name="Nagaraj S."/>
            <person name="Vavikolanu K."/>
            <person name="Aluvathingal J."/>
            <person name="Nadendla S."/>
            <person name="Sichtig H."/>
        </authorList>
    </citation>
    <scope>NUCLEOTIDE SEQUENCE [LARGE SCALE GENOMIC DNA]</scope>
    <source>
        <strain evidence="5">FDAARGOS_394</strain>
    </source>
</reference>
<dbReference type="RefSeq" id="WP_066534194.1">
    <property type="nucleotide sequence ID" value="NZ_PDEA01000001.1"/>
</dbReference>
<sequence length="286" mass="30398">MSNSPLISAEGLKAAVAAGKPVVVLDVSYDLPDPDSGLRAYLETHIPGALYADLGDVLSAHHGQGASGGRHPLPQRAEFASWLASQGVSNSTHVVVYDRNRCNFCVRLWWMLRWLGHDAVSVLDGGLQAWVATGGEVVSGPPPRPAASRFEVQPPLVDLVDAERVEQLLGDSAHVLIDARAAERYRGDVEPIDTVAGHIPGALNRPFALNFRPDGRFKSAQELRTEFTALLPANYVGLVNYCGSGVSATPNVLALELAGLGPASLYAGSWSDWSRRPGAPVEKGAP</sequence>
<dbReference type="Proteomes" id="UP000220246">
    <property type="component" value="Unassembled WGS sequence"/>
</dbReference>
<dbReference type="Gene3D" id="3.40.250.10">
    <property type="entry name" value="Rhodanese-like domain"/>
    <property type="match status" value="2"/>
</dbReference>
<dbReference type="AlphaFoldDB" id="A0A2A7UW11"/>
<comment type="caution">
    <text evidence="4">The sequence shown here is derived from an EMBL/GenBank/DDBJ whole genome shotgun (WGS) entry which is preliminary data.</text>
</comment>
<dbReference type="OrthoDB" id="9781034at2"/>
<organism evidence="4 5">
    <name type="scientific">Comamonas terrigena</name>
    <dbReference type="NCBI Taxonomy" id="32013"/>
    <lineage>
        <taxon>Bacteria</taxon>
        <taxon>Pseudomonadati</taxon>
        <taxon>Pseudomonadota</taxon>
        <taxon>Betaproteobacteria</taxon>
        <taxon>Burkholderiales</taxon>
        <taxon>Comamonadaceae</taxon>
        <taxon>Comamonas</taxon>
    </lineage>
</organism>
<evidence type="ECO:0000313" key="4">
    <source>
        <dbReference type="EMBL" id="PEH89427.1"/>
    </source>
</evidence>
<protein>
    <submittedName>
        <fullName evidence="4">Sulfurtransferase</fullName>
    </submittedName>
</protein>
<feature type="domain" description="Rhodanese" evidence="3">
    <location>
        <begin position="170"/>
        <end position="282"/>
    </location>
</feature>
<dbReference type="PANTHER" id="PTHR11364">
    <property type="entry name" value="THIOSULFATE SULFERTANSFERASE"/>
    <property type="match status" value="1"/>
</dbReference>
<keyword evidence="1 4" id="KW-0808">Transferase</keyword>
<keyword evidence="2" id="KW-0677">Repeat</keyword>
<proteinExistence type="predicted"/>
<dbReference type="SUPFAM" id="SSF52821">
    <property type="entry name" value="Rhodanese/Cell cycle control phosphatase"/>
    <property type="match status" value="2"/>
</dbReference>
<dbReference type="PANTHER" id="PTHR11364:SF27">
    <property type="entry name" value="SULFURTRANSFERASE"/>
    <property type="match status" value="1"/>
</dbReference>
<dbReference type="InterPro" id="IPR045078">
    <property type="entry name" value="TST/MPST-like"/>
</dbReference>
<dbReference type="PROSITE" id="PS50206">
    <property type="entry name" value="RHODANESE_3"/>
    <property type="match status" value="2"/>
</dbReference>
<feature type="domain" description="Rhodanese" evidence="3">
    <location>
        <begin position="18"/>
        <end position="139"/>
    </location>
</feature>
<dbReference type="Pfam" id="PF00581">
    <property type="entry name" value="Rhodanese"/>
    <property type="match status" value="2"/>
</dbReference>
<dbReference type="InterPro" id="IPR036873">
    <property type="entry name" value="Rhodanese-like_dom_sf"/>
</dbReference>
<dbReference type="GeneID" id="80801571"/>
<dbReference type="SMART" id="SM00450">
    <property type="entry name" value="RHOD"/>
    <property type="match status" value="2"/>
</dbReference>
<dbReference type="GO" id="GO:0004792">
    <property type="term" value="F:thiosulfate-cyanide sulfurtransferase activity"/>
    <property type="evidence" value="ECO:0007669"/>
    <property type="project" value="TreeGrafter"/>
</dbReference>
<dbReference type="STRING" id="1219032.GCA_001515545_01055"/>
<evidence type="ECO:0000313" key="5">
    <source>
        <dbReference type="Proteomes" id="UP000220246"/>
    </source>
</evidence>
<evidence type="ECO:0000256" key="1">
    <source>
        <dbReference type="ARBA" id="ARBA00022679"/>
    </source>
</evidence>